<sequence>MQFDFLKDYILEDERVLLRPFASDDIANLRQLSLTEEPALWKYSQLSASGEENLKNYVTAILDNRANKTQYAFIIFDKLKQEFAGSTRFYNIDLAFDNLFLGYTFYGSKFQGTGLNKHAKFLLFQFAFEEIGVERIEMRAHRLNERSIAAMKSIGCTVEGVLRKNVPATDGGRRDSVVLSILKEEWLNGGREMLQKKLQ</sequence>
<dbReference type="PANTHER" id="PTHR43610:SF1">
    <property type="entry name" value="N-ACETYLTRANSFERASE DOMAIN-CONTAINING PROTEIN"/>
    <property type="match status" value="1"/>
</dbReference>
<dbReference type="InterPro" id="IPR016181">
    <property type="entry name" value="Acyl_CoA_acyltransferase"/>
</dbReference>
<evidence type="ECO:0000259" key="1">
    <source>
        <dbReference type="Pfam" id="PF13302"/>
    </source>
</evidence>
<organism evidence="2 3">
    <name type="scientific">Arachidicoccus soli</name>
    <dbReference type="NCBI Taxonomy" id="2341117"/>
    <lineage>
        <taxon>Bacteria</taxon>
        <taxon>Pseudomonadati</taxon>
        <taxon>Bacteroidota</taxon>
        <taxon>Chitinophagia</taxon>
        <taxon>Chitinophagales</taxon>
        <taxon>Chitinophagaceae</taxon>
        <taxon>Arachidicoccus</taxon>
    </lineage>
</organism>
<reference evidence="2 3" key="1">
    <citation type="submission" date="2018-09" db="EMBL/GenBank/DDBJ databases">
        <title>Arachidicoccus sp. nov., a bacterium isolated from soil.</title>
        <authorList>
            <person name="Weon H.-Y."/>
            <person name="Kwon S.-W."/>
            <person name="Lee S.A."/>
        </authorList>
    </citation>
    <scope>NUCLEOTIDE SEQUENCE [LARGE SCALE GENOMIC DNA]</scope>
    <source>
        <strain evidence="2 3">KIS59-12</strain>
    </source>
</reference>
<dbReference type="InterPro" id="IPR000182">
    <property type="entry name" value="GNAT_dom"/>
</dbReference>
<feature type="domain" description="N-acetyltransferase" evidence="1">
    <location>
        <begin position="15"/>
        <end position="157"/>
    </location>
</feature>
<dbReference type="Proteomes" id="UP000266118">
    <property type="component" value="Chromosome"/>
</dbReference>
<accession>A0A386HNT4</accession>
<dbReference type="SUPFAM" id="SSF55729">
    <property type="entry name" value="Acyl-CoA N-acyltransferases (Nat)"/>
    <property type="match status" value="1"/>
</dbReference>
<keyword evidence="3" id="KW-1185">Reference proteome</keyword>
<dbReference type="RefSeq" id="WP_119986179.1">
    <property type="nucleotide sequence ID" value="NZ_CP032489.1"/>
</dbReference>
<dbReference type="PANTHER" id="PTHR43610">
    <property type="entry name" value="BLL6696 PROTEIN"/>
    <property type="match status" value="1"/>
</dbReference>
<keyword evidence="2" id="KW-0808">Transferase</keyword>
<dbReference type="Gene3D" id="3.40.630.30">
    <property type="match status" value="1"/>
</dbReference>
<proteinExistence type="predicted"/>
<dbReference type="AlphaFoldDB" id="A0A386HNT4"/>
<dbReference type="GO" id="GO:0016747">
    <property type="term" value="F:acyltransferase activity, transferring groups other than amino-acyl groups"/>
    <property type="evidence" value="ECO:0007669"/>
    <property type="project" value="InterPro"/>
</dbReference>
<dbReference type="EMBL" id="CP032489">
    <property type="protein sequence ID" value="AYD47256.1"/>
    <property type="molecule type" value="Genomic_DNA"/>
</dbReference>
<evidence type="ECO:0000313" key="2">
    <source>
        <dbReference type="EMBL" id="AYD47256.1"/>
    </source>
</evidence>
<protein>
    <submittedName>
        <fullName evidence="2">N-acetyltransferase</fullName>
    </submittedName>
</protein>
<dbReference type="OrthoDB" id="9795199at2"/>
<name>A0A386HNT4_9BACT</name>
<evidence type="ECO:0000313" key="3">
    <source>
        <dbReference type="Proteomes" id="UP000266118"/>
    </source>
</evidence>
<gene>
    <name evidence="2" type="ORF">D6B99_06315</name>
</gene>
<dbReference type="KEGG" id="ark:D6B99_06315"/>
<dbReference type="Pfam" id="PF13302">
    <property type="entry name" value="Acetyltransf_3"/>
    <property type="match status" value="1"/>
</dbReference>